<evidence type="ECO:0000313" key="1">
    <source>
        <dbReference type="EMBL" id="KAH3702215.1"/>
    </source>
</evidence>
<dbReference type="Proteomes" id="UP000828390">
    <property type="component" value="Unassembled WGS sequence"/>
</dbReference>
<dbReference type="EMBL" id="JAIWYP010000015">
    <property type="protein sequence ID" value="KAH3702215.1"/>
    <property type="molecule type" value="Genomic_DNA"/>
</dbReference>
<dbReference type="AlphaFoldDB" id="A0A9D3YNU5"/>
<evidence type="ECO:0000313" key="2">
    <source>
        <dbReference type="Proteomes" id="UP000828390"/>
    </source>
</evidence>
<sequence length="58" mass="6920">MPQERLTYLMIMHVQREETDNMDLRQVANEFDQGNTENFKCDELVVPIWLPDSVQYST</sequence>
<organism evidence="1 2">
    <name type="scientific">Dreissena polymorpha</name>
    <name type="common">Zebra mussel</name>
    <name type="synonym">Mytilus polymorpha</name>
    <dbReference type="NCBI Taxonomy" id="45954"/>
    <lineage>
        <taxon>Eukaryota</taxon>
        <taxon>Metazoa</taxon>
        <taxon>Spiralia</taxon>
        <taxon>Lophotrochozoa</taxon>
        <taxon>Mollusca</taxon>
        <taxon>Bivalvia</taxon>
        <taxon>Autobranchia</taxon>
        <taxon>Heteroconchia</taxon>
        <taxon>Euheterodonta</taxon>
        <taxon>Imparidentia</taxon>
        <taxon>Neoheterodontei</taxon>
        <taxon>Myida</taxon>
        <taxon>Dreissenoidea</taxon>
        <taxon>Dreissenidae</taxon>
        <taxon>Dreissena</taxon>
    </lineage>
</organism>
<protein>
    <submittedName>
        <fullName evidence="1">Uncharacterized protein</fullName>
    </submittedName>
</protein>
<reference evidence="1" key="1">
    <citation type="journal article" date="2019" name="bioRxiv">
        <title>The Genome of the Zebra Mussel, Dreissena polymorpha: A Resource for Invasive Species Research.</title>
        <authorList>
            <person name="McCartney M.A."/>
            <person name="Auch B."/>
            <person name="Kono T."/>
            <person name="Mallez S."/>
            <person name="Zhang Y."/>
            <person name="Obille A."/>
            <person name="Becker A."/>
            <person name="Abrahante J.E."/>
            <person name="Garbe J."/>
            <person name="Badalamenti J.P."/>
            <person name="Herman A."/>
            <person name="Mangelson H."/>
            <person name="Liachko I."/>
            <person name="Sullivan S."/>
            <person name="Sone E.D."/>
            <person name="Koren S."/>
            <person name="Silverstein K.A.T."/>
            <person name="Beckman K.B."/>
            <person name="Gohl D.M."/>
        </authorList>
    </citation>
    <scope>NUCLEOTIDE SEQUENCE</scope>
    <source>
        <strain evidence="1">Duluth1</strain>
        <tissue evidence="1">Whole animal</tissue>
    </source>
</reference>
<keyword evidence="2" id="KW-1185">Reference proteome</keyword>
<reference evidence="1" key="2">
    <citation type="submission" date="2020-11" db="EMBL/GenBank/DDBJ databases">
        <authorList>
            <person name="McCartney M.A."/>
            <person name="Auch B."/>
            <person name="Kono T."/>
            <person name="Mallez S."/>
            <person name="Becker A."/>
            <person name="Gohl D.M."/>
            <person name="Silverstein K.A.T."/>
            <person name="Koren S."/>
            <person name="Bechman K.B."/>
            <person name="Herman A."/>
            <person name="Abrahante J.E."/>
            <person name="Garbe J."/>
        </authorList>
    </citation>
    <scope>NUCLEOTIDE SEQUENCE</scope>
    <source>
        <strain evidence="1">Duluth1</strain>
        <tissue evidence="1">Whole animal</tissue>
    </source>
</reference>
<proteinExistence type="predicted"/>
<gene>
    <name evidence="1" type="ORF">DPMN_077223</name>
</gene>
<accession>A0A9D3YNU5</accession>
<name>A0A9D3YNU5_DREPO</name>
<comment type="caution">
    <text evidence="1">The sequence shown here is derived from an EMBL/GenBank/DDBJ whole genome shotgun (WGS) entry which is preliminary data.</text>
</comment>